<dbReference type="EMBL" id="JAAFYZ010000127">
    <property type="protein sequence ID" value="MBS2551102.1"/>
    <property type="molecule type" value="Genomic_DNA"/>
</dbReference>
<dbReference type="PROSITE" id="PS50931">
    <property type="entry name" value="HTH_LYSR"/>
    <property type="match status" value="1"/>
</dbReference>
<dbReference type="PANTHER" id="PTHR30346:SF28">
    <property type="entry name" value="HTH-TYPE TRANSCRIPTIONAL REGULATOR CYNR"/>
    <property type="match status" value="1"/>
</dbReference>
<dbReference type="InterPro" id="IPR000847">
    <property type="entry name" value="LysR_HTH_N"/>
</dbReference>
<dbReference type="InterPro" id="IPR036388">
    <property type="entry name" value="WH-like_DNA-bd_sf"/>
</dbReference>
<dbReference type="Gene3D" id="1.10.10.10">
    <property type="entry name" value="Winged helix-like DNA-binding domain superfamily/Winged helix DNA-binding domain"/>
    <property type="match status" value="1"/>
</dbReference>
<gene>
    <name evidence="6" type="ORF">KGQ19_29955</name>
</gene>
<comment type="similarity">
    <text evidence="1">Belongs to the LysR transcriptional regulatory family.</text>
</comment>
<dbReference type="RefSeq" id="WP_212015123.1">
    <property type="nucleotide sequence ID" value="NZ_JAAFYZ010000127.1"/>
</dbReference>
<dbReference type="SUPFAM" id="SSF46785">
    <property type="entry name" value="Winged helix' DNA-binding domain"/>
    <property type="match status" value="1"/>
</dbReference>
<evidence type="ECO:0000259" key="5">
    <source>
        <dbReference type="PROSITE" id="PS50931"/>
    </source>
</evidence>
<keyword evidence="3" id="KW-0238">DNA-binding</keyword>
<evidence type="ECO:0000256" key="4">
    <source>
        <dbReference type="ARBA" id="ARBA00023163"/>
    </source>
</evidence>
<comment type="caution">
    <text evidence="6">The sequence shown here is derived from an EMBL/GenBank/DDBJ whole genome shotgun (WGS) entry which is preliminary data.</text>
</comment>
<evidence type="ECO:0000256" key="2">
    <source>
        <dbReference type="ARBA" id="ARBA00023015"/>
    </source>
</evidence>
<keyword evidence="2" id="KW-0805">Transcription regulation</keyword>
<evidence type="ECO:0000256" key="3">
    <source>
        <dbReference type="ARBA" id="ARBA00023125"/>
    </source>
</evidence>
<protein>
    <submittedName>
        <fullName evidence="6">LysR family transcriptional regulator</fullName>
    </submittedName>
</protein>
<dbReference type="InterPro" id="IPR005119">
    <property type="entry name" value="LysR_subst-bd"/>
</dbReference>
<organism evidence="6 7">
    <name type="scientific">Catenulispora pinistramenti</name>
    <dbReference type="NCBI Taxonomy" id="2705254"/>
    <lineage>
        <taxon>Bacteria</taxon>
        <taxon>Bacillati</taxon>
        <taxon>Actinomycetota</taxon>
        <taxon>Actinomycetes</taxon>
        <taxon>Catenulisporales</taxon>
        <taxon>Catenulisporaceae</taxon>
        <taxon>Catenulispora</taxon>
    </lineage>
</organism>
<dbReference type="InterPro" id="IPR036390">
    <property type="entry name" value="WH_DNA-bd_sf"/>
</dbReference>
<proteinExistence type="inferred from homology"/>
<sequence length="296" mass="32325">MELRHLRYFAAVVSEGSLSRAADRLHITQPSLSRQIRQLEREVGAKLLDRSASGTKVTDAGAALHHHALVLLRLADATTGMVRSAINPASEAVHMGIPQGIADGWLLRLLAVLETQVPRATVAFTETSSADQLTMLREGRLDLGIVREHPTAELNGGHLFDTPLGIALRPGHHLADQPACRLGDLDALRVLAHGRGQVPVVGDRLVIAAHDAGAVPHWHFAQFSEHALACAEAAKADAVLLIEHSARRLLPQWPWRPLTEPEVPLFTWLAWPTETRVVVRDVAQVVIDYSREEGSH</sequence>
<dbReference type="Proteomes" id="UP000730482">
    <property type="component" value="Unassembled WGS sequence"/>
</dbReference>
<evidence type="ECO:0000313" key="7">
    <source>
        <dbReference type="Proteomes" id="UP000730482"/>
    </source>
</evidence>
<reference evidence="6 7" key="1">
    <citation type="submission" date="2020-02" db="EMBL/GenBank/DDBJ databases">
        <title>Acidophilic actinobacteria isolated from forest soil.</title>
        <authorList>
            <person name="Golinska P."/>
        </authorList>
    </citation>
    <scope>NUCLEOTIDE SEQUENCE [LARGE SCALE GENOMIC DNA]</scope>
    <source>
        <strain evidence="6 7">NL8</strain>
    </source>
</reference>
<evidence type="ECO:0000313" key="6">
    <source>
        <dbReference type="EMBL" id="MBS2551102.1"/>
    </source>
</evidence>
<dbReference type="PRINTS" id="PR00039">
    <property type="entry name" value="HTHLYSR"/>
</dbReference>
<evidence type="ECO:0000256" key="1">
    <source>
        <dbReference type="ARBA" id="ARBA00009437"/>
    </source>
</evidence>
<keyword evidence="7" id="KW-1185">Reference proteome</keyword>
<dbReference type="PANTHER" id="PTHR30346">
    <property type="entry name" value="TRANSCRIPTIONAL DUAL REGULATOR HCAR-RELATED"/>
    <property type="match status" value="1"/>
</dbReference>
<dbReference type="SUPFAM" id="SSF53850">
    <property type="entry name" value="Periplasmic binding protein-like II"/>
    <property type="match status" value="1"/>
</dbReference>
<keyword evidence="4" id="KW-0804">Transcription</keyword>
<dbReference type="Pfam" id="PF00126">
    <property type="entry name" value="HTH_1"/>
    <property type="match status" value="1"/>
</dbReference>
<accession>A0ABS5KYN7</accession>
<feature type="domain" description="HTH lysR-type" evidence="5">
    <location>
        <begin position="1"/>
        <end position="58"/>
    </location>
</feature>
<dbReference type="Pfam" id="PF03466">
    <property type="entry name" value="LysR_substrate"/>
    <property type="match status" value="1"/>
</dbReference>
<name>A0ABS5KYN7_9ACTN</name>
<dbReference type="Gene3D" id="3.40.190.10">
    <property type="entry name" value="Periplasmic binding protein-like II"/>
    <property type="match status" value="2"/>
</dbReference>